<name>A0ABN0VYE7_9ACTN</name>
<comment type="caution">
    <text evidence="2">The sequence shown here is derived from an EMBL/GenBank/DDBJ whole genome shotgun (WGS) entry which is preliminary data.</text>
</comment>
<evidence type="ECO:0000313" key="2">
    <source>
        <dbReference type="EMBL" id="GAA0320093.1"/>
    </source>
</evidence>
<dbReference type="EMBL" id="BAAABM010000007">
    <property type="protein sequence ID" value="GAA0320093.1"/>
    <property type="molecule type" value="Genomic_DNA"/>
</dbReference>
<reference evidence="2 3" key="1">
    <citation type="journal article" date="2019" name="Int. J. Syst. Evol. Microbiol.">
        <title>The Global Catalogue of Microorganisms (GCM) 10K type strain sequencing project: providing services to taxonomists for standard genome sequencing and annotation.</title>
        <authorList>
            <consortium name="The Broad Institute Genomics Platform"/>
            <consortium name="The Broad Institute Genome Sequencing Center for Infectious Disease"/>
            <person name="Wu L."/>
            <person name="Ma J."/>
        </authorList>
    </citation>
    <scope>NUCLEOTIDE SEQUENCE [LARGE SCALE GENOMIC DNA]</scope>
    <source>
        <strain evidence="2 3">JCM 3146</strain>
    </source>
</reference>
<organism evidence="2 3">
    <name type="scientific">Actinoallomurus spadix</name>
    <dbReference type="NCBI Taxonomy" id="79912"/>
    <lineage>
        <taxon>Bacteria</taxon>
        <taxon>Bacillati</taxon>
        <taxon>Actinomycetota</taxon>
        <taxon>Actinomycetes</taxon>
        <taxon>Streptosporangiales</taxon>
        <taxon>Thermomonosporaceae</taxon>
        <taxon>Actinoallomurus</taxon>
    </lineage>
</organism>
<sequence>MQAGVATVWPDGRVTLGAGPGAVVLRAAFESGPPSAAVVGAVDDVDQGLSGVGRPGVGAPAFGDEAWTGSAGPVRADDPRSEALNGALDSHTGFVRAVGTRVLASVRENGLPYRPPAQTGDSPAGAVDGLLGVISYATGRLEGAGADVAGRCLQFAEAVLAGLFPQGIAPSAGVRWVDDTAASADLSARRWLNRPGSWEPVRSWEAVFETVAGHNTATVVVVGRPEVSHALVAVNTTDGVKVLDYDGDTAVLEDLTPAMLDRFDSPLGSVEQARALHIELTTARPLTGQVTIPSLSSQDIVAVLTDKASPHIGMPKRKQPVDWVAPPAPQGKLTEAEKRAALLDAAKYAQRIDPYENAPHTKVTAGKVFFKALRKAGWKVNTEVAEGVWSEVKKPAPGIDWVAPRPPQGKVTEAALLDAAKYAQRKDPYENAPHTEVTSVHDFLKVLREAGWKVKTEAARGAWSEAKTGERDPGIDWVAPRPPQGKVTEAALLDAAKHAQRIDPYEDAPHTEVTSVAGFMTALREAGWIFRSGPDGEVWAAVKGGQTVPVVWAPPPAPRGEASEEDLLDAARKAVSQKVMSSLGFKEALETAKWIFGGEAARKAWRAAKKERPAPAPWVPPPAPQGKVTEAHLRDAALNAIGNGVSNVQVFKDFLGHATPKWRFDAEVASKAWKKAKNDWVTTKRLVVARVSEGGSDLEAAAGAVIEAGEAGMASYDFDFAAIEGGWGVTSGDLPGRLAAVYPRQFRQWWALDADLGFEVSYVGLRYDLTDRHRTPYPTPRGVHPDKVRVLDANALDPTAASGPKGKEVDRPGWPQAPVSTGVQEGGVGRAVAGEEALVQSDVAMLAENLANAVNFGKFGLASSTLESEFWSIPGSSLGELIERLAAARPGQFRSWWAWDDHGDYVAHYGPVFTPEGELYPPPPGVDPRTIQILGLAPDPTAAPDDFGVGGSKDWSGGPQALVPFNANPADASGYGGYPPELGVEVSDWSVSFSAPVSLDEGSSKGKEVDRSQALVPFNFNPADASGYGGYPPELGVSVSEWSDPFSAGNVQGPGGGGGLVVDIDGEHSRLAAAVPLYSASEGGFRRFIKDATDVGWNAAVAGQVWGLVRAREGFSVNKVDVSGPMISGLLRMLEETTDPAVRAQLLKALASWTGSHRPPGPDITRDEKPPGPDITRDENPRGPDITRDKNNVRWAASSYSRKGPDGQPVPAHLKECVEVTVINPA</sequence>
<keyword evidence="3" id="KW-1185">Reference proteome</keyword>
<evidence type="ECO:0008006" key="4">
    <source>
        <dbReference type="Google" id="ProtNLM"/>
    </source>
</evidence>
<evidence type="ECO:0000313" key="3">
    <source>
        <dbReference type="Proteomes" id="UP001501822"/>
    </source>
</evidence>
<gene>
    <name evidence="2" type="ORF">GCM10010151_07230</name>
</gene>
<protein>
    <recommendedName>
        <fullName evidence="4">Tox-PL domain-containing protein</fullName>
    </recommendedName>
</protein>
<feature type="region of interest" description="Disordered" evidence="1">
    <location>
        <begin position="463"/>
        <end position="483"/>
    </location>
</feature>
<feature type="region of interest" description="Disordered" evidence="1">
    <location>
        <begin position="1153"/>
        <end position="1192"/>
    </location>
</feature>
<accession>A0ABN0VYE7</accession>
<feature type="region of interest" description="Disordered" evidence="1">
    <location>
        <begin position="797"/>
        <end position="823"/>
    </location>
</feature>
<proteinExistence type="predicted"/>
<dbReference type="Proteomes" id="UP001501822">
    <property type="component" value="Unassembled WGS sequence"/>
</dbReference>
<feature type="compositionally biased region" description="Basic and acidic residues" evidence="1">
    <location>
        <begin position="1164"/>
        <end position="1192"/>
    </location>
</feature>
<evidence type="ECO:0000256" key="1">
    <source>
        <dbReference type="SAM" id="MobiDB-lite"/>
    </source>
</evidence>